<evidence type="ECO:0000313" key="7">
    <source>
        <dbReference type="EMBL" id="MDG0861786.1"/>
    </source>
</evidence>
<dbReference type="GO" id="GO:0004674">
    <property type="term" value="F:protein serine/threonine kinase activity"/>
    <property type="evidence" value="ECO:0007669"/>
    <property type="project" value="TreeGrafter"/>
</dbReference>
<dbReference type="InterPro" id="IPR008271">
    <property type="entry name" value="Ser/Thr_kinase_AS"/>
</dbReference>
<dbReference type="SUPFAM" id="SSF56112">
    <property type="entry name" value="Protein kinase-like (PK-like)"/>
    <property type="match status" value="1"/>
</dbReference>
<evidence type="ECO:0000256" key="4">
    <source>
        <dbReference type="ARBA" id="ARBA00022840"/>
    </source>
</evidence>
<keyword evidence="8" id="KW-1185">Reference proteome</keyword>
<dbReference type="GO" id="GO:0005524">
    <property type="term" value="F:ATP binding"/>
    <property type="evidence" value="ECO:0007669"/>
    <property type="project" value="UniProtKB-UniRule"/>
</dbReference>
<keyword evidence="4 5" id="KW-0067">ATP-binding</keyword>
<comment type="caution">
    <text evidence="7">The sequence shown here is derived from an EMBL/GenBank/DDBJ whole genome shotgun (WGS) entry which is preliminary data.</text>
</comment>
<evidence type="ECO:0000256" key="5">
    <source>
        <dbReference type="PROSITE-ProRule" id="PRU10141"/>
    </source>
</evidence>
<dbReference type="PROSITE" id="PS00107">
    <property type="entry name" value="PROTEIN_KINASE_ATP"/>
    <property type="match status" value="1"/>
</dbReference>
<proteinExistence type="predicted"/>
<dbReference type="Gene3D" id="1.25.40.10">
    <property type="entry name" value="Tetratricopeptide repeat domain"/>
    <property type="match status" value="1"/>
</dbReference>
<evidence type="ECO:0000256" key="1">
    <source>
        <dbReference type="ARBA" id="ARBA00022679"/>
    </source>
</evidence>
<evidence type="ECO:0000313" key="8">
    <source>
        <dbReference type="Proteomes" id="UP001152766"/>
    </source>
</evidence>
<dbReference type="Gene3D" id="1.10.510.10">
    <property type="entry name" value="Transferase(Phosphotransferase) domain 1"/>
    <property type="match status" value="1"/>
</dbReference>
<name>A0A9X4LEZ7_9BURK</name>
<evidence type="ECO:0000256" key="2">
    <source>
        <dbReference type="ARBA" id="ARBA00022741"/>
    </source>
</evidence>
<dbReference type="InterPro" id="IPR000719">
    <property type="entry name" value="Prot_kinase_dom"/>
</dbReference>
<sequence>MTQDLGAQLDRLLDQPTAARDGWLRALAREHPELAARLRRLWEGLRQADEAGFLDTPAQLSAGDAAAATEGALVGPWRLLRPLGRGGMAEVWLAERAAGDYERQVALKLARASAGQARRFERERDVMAALTHPCIARLYDAGVSDGQAWIAMEFVAGELLPAAAARLTLHERVEVLARLAEAVQHAHARLVVHRDIKPGNVMLDAAGQPRLLDFGIARLLDGSVDLTRLGASPLTLEFAAPEQLRGERVGVACDVYGLGLLGFVMLAGASPFAARRGDSASLMAAILQGRIARPSNAAGDAGRGLRGDLDAILLRAAALEPEARYASAQALADDLRRHLRGEPVQARPARLAYVAGRWLRRHHVAVAAGALAALTLVGAAAWALHSAQAQARSARRAEAQYDFFRRLLVHDESEMSDVAHRDARVEDVLRQAARELPAALQDAPEARYQLMRDLAPMLDGLGEGAAAIQLLQTQRAQARRSHGEHGVEAAKPLLVLAQLQCEARDDFRCAYDMVHQAWRDFRDAGLDDAEWLGGSEALVGYYGWRARGRVGAEDLARTEHAAALLREHPETKSLANDALALLAEMYRADGRPDDALAAAREGVAFNLRWLGRDNWHTAELMGQASSAALAAGRLDEALAWQQDALAIQDRVWPQGHPWQVRDRALLARLLVLGRDQGRAVRLLAEARELVGRSVSRGSSGGQRQQQRLRLGELMVQGVLGRWPPDEPDCRPGVTPAEDSLRLNWWQRCAQRALAAGDLPAADALLTQAEGLPRPPAPGYAELRRAEWRAARGETAAARDALQALLRGAPHTDWLLRADAWLALSLAAPQAVDERALKSERAALPAGTGEAAALLDEALGRSLRARGEREAARQALAAALRWRESQPAQAGGLWLARVRSALEQGRPPPG</sequence>
<dbReference type="PROSITE" id="PS50011">
    <property type="entry name" value="PROTEIN_KINASE_DOM"/>
    <property type="match status" value="1"/>
</dbReference>
<dbReference type="InterPro" id="IPR017441">
    <property type="entry name" value="Protein_kinase_ATP_BS"/>
</dbReference>
<dbReference type="SUPFAM" id="SSF48452">
    <property type="entry name" value="TPR-like"/>
    <property type="match status" value="1"/>
</dbReference>
<organism evidence="7 8">
    <name type="scientific">Pelomonas aquatica</name>
    <dbReference type="NCBI Taxonomy" id="431058"/>
    <lineage>
        <taxon>Bacteria</taxon>
        <taxon>Pseudomonadati</taxon>
        <taxon>Pseudomonadota</taxon>
        <taxon>Betaproteobacteria</taxon>
        <taxon>Burkholderiales</taxon>
        <taxon>Sphaerotilaceae</taxon>
        <taxon>Roseateles</taxon>
    </lineage>
</organism>
<dbReference type="EMBL" id="SGUG01000005">
    <property type="protein sequence ID" value="MDG0861786.1"/>
    <property type="molecule type" value="Genomic_DNA"/>
</dbReference>
<dbReference type="Pfam" id="PF00069">
    <property type="entry name" value="Pkinase"/>
    <property type="match status" value="1"/>
</dbReference>
<dbReference type="AlphaFoldDB" id="A0A9X4LEZ7"/>
<dbReference type="Proteomes" id="UP001152766">
    <property type="component" value="Unassembled WGS sequence"/>
</dbReference>
<evidence type="ECO:0000259" key="6">
    <source>
        <dbReference type="PROSITE" id="PS50011"/>
    </source>
</evidence>
<dbReference type="RefSeq" id="WP_268151190.1">
    <property type="nucleotide sequence ID" value="NZ_JAPPUW010000011.1"/>
</dbReference>
<keyword evidence="1" id="KW-0808">Transferase</keyword>
<accession>A0A9X4LEZ7</accession>
<dbReference type="SMART" id="SM00220">
    <property type="entry name" value="S_TKc"/>
    <property type="match status" value="1"/>
</dbReference>
<reference evidence="7" key="1">
    <citation type="submission" date="2019-02" db="EMBL/GenBank/DDBJ databases">
        <title>Draft genome of the type strain Pelomonas aquatica CCUG 52575T.</title>
        <authorList>
            <person name="Gomila M."/>
            <person name="Lalucat J."/>
        </authorList>
    </citation>
    <scope>NUCLEOTIDE SEQUENCE</scope>
    <source>
        <strain evidence="7">CCUG 52575</strain>
    </source>
</reference>
<protein>
    <recommendedName>
        <fullName evidence="6">Protein kinase domain-containing protein</fullName>
    </recommendedName>
</protein>
<keyword evidence="2 5" id="KW-0547">Nucleotide-binding</keyword>
<dbReference type="PANTHER" id="PTHR43289:SF34">
    <property type="entry name" value="SERINE_THREONINE-PROTEIN KINASE YBDM-RELATED"/>
    <property type="match status" value="1"/>
</dbReference>
<dbReference type="PANTHER" id="PTHR43289">
    <property type="entry name" value="MITOGEN-ACTIVATED PROTEIN KINASE KINASE KINASE 20-RELATED"/>
    <property type="match status" value="1"/>
</dbReference>
<dbReference type="InterPro" id="IPR011990">
    <property type="entry name" value="TPR-like_helical_dom_sf"/>
</dbReference>
<keyword evidence="3" id="KW-0418">Kinase</keyword>
<gene>
    <name evidence="7" type="ORF">EXJ73_04770</name>
</gene>
<feature type="binding site" evidence="5">
    <location>
        <position position="108"/>
    </location>
    <ligand>
        <name>ATP</name>
        <dbReference type="ChEBI" id="CHEBI:30616"/>
    </ligand>
</feature>
<evidence type="ECO:0000256" key="3">
    <source>
        <dbReference type="ARBA" id="ARBA00022777"/>
    </source>
</evidence>
<dbReference type="Gene3D" id="3.30.200.20">
    <property type="entry name" value="Phosphorylase Kinase, domain 1"/>
    <property type="match status" value="1"/>
</dbReference>
<feature type="domain" description="Protein kinase" evidence="6">
    <location>
        <begin position="77"/>
        <end position="339"/>
    </location>
</feature>
<dbReference type="InterPro" id="IPR011009">
    <property type="entry name" value="Kinase-like_dom_sf"/>
</dbReference>
<dbReference type="CDD" id="cd14014">
    <property type="entry name" value="STKc_PknB_like"/>
    <property type="match status" value="1"/>
</dbReference>
<dbReference type="PROSITE" id="PS00108">
    <property type="entry name" value="PROTEIN_KINASE_ST"/>
    <property type="match status" value="1"/>
</dbReference>